<feature type="transmembrane region" description="Helical" evidence="1">
    <location>
        <begin position="22"/>
        <end position="40"/>
    </location>
</feature>
<evidence type="ECO:0000313" key="2">
    <source>
        <dbReference type="EMBL" id="THV30127.1"/>
    </source>
</evidence>
<proteinExistence type="predicted"/>
<keyword evidence="1" id="KW-0812">Transmembrane</keyword>
<accession>A0A4S8PHQ9</accession>
<reference evidence="2 3" key="1">
    <citation type="journal article" date="2018" name="Int. J. Syst. Evol. Microbiol.">
        <title>Glycomyces paridis sp. nov., isolated from the medicinal plant Paris polyphylla.</title>
        <authorList>
            <person name="Fang X.M."/>
            <person name="Bai J.L."/>
            <person name="Su J."/>
            <person name="Zhao L.L."/>
            <person name="Liu H.Y."/>
            <person name="Ma B.P."/>
            <person name="Zhang Y.Q."/>
            <person name="Yu L.Y."/>
        </authorList>
    </citation>
    <scope>NUCLEOTIDE SEQUENCE [LARGE SCALE GENOMIC DNA]</scope>
    <source>
        <strain evidence="2 3">CPCC 204357</strain>
    </source>
</reference>
<dbReference type="EMBL" id="STGX01000004">
    <property type="protein sequence ID" value="THV30127.1"/>
    <property type="molecule type" value="Genomic_DNA"/>
</dbReference>
<dbReference type="RefSeq" id="WP_136529000.1">
    <property type="nucleotide sequence ID" value="NZ_STGX01000004.1"/>
</dbReference>
<keyword evidence="3" id="KW-1185">Reference proteome</keyword>
<keyword evidence="1" id="KW-1133">Transmembrane helix</keyword>
<keyword evidence="1" id="KW-0472">Membrane</keyword>
<dbReference type="OrthoDB" id="5179967at2"/>
<dbReference type="Proteomes" id="UP000305792">
    <property type="component" value="Unassembled WGS sequence"/>
</dbReference>
<name>A0A4S8PHQ9_9ACTN</name>
<organism evidence="2 3">
    <name type="scientific">Glycomyces paridis</name>
    <dbReference type="NCBI Taxonomy" id="2126555"/>
    <lineage>
        <taxon>Bacteria</taxon>
        <taxon>Bacillati</taxon>
        <taxon>Actinomycetota</taxon>
        <taxon>Actinomycetes</taxon>
        <taxon>Glycomycetales</taxon>
        <taxon>Glycomycetaceae</taxon>
        <taxon>Glycomyces</taxon>
    </lineage>
</organism>
<evidence type="ECO:0000256" key="1">
    <source>
        <dbReference type="SAM" id="Phobius"/>
    </source>
</evidence>
<comment type="caution">
    <text evidence="2">The sequence shown here is derived from an EMBL/GenBank/DDBJ whole genome shotgun (WGS) entry which is preliminary data.</text>
</comment>
<evidence type="ECO:0000313" key="3">
    <source>
        <dbReference type="Proteomes" id="UP000305792"/>
    </source>
</evidence>
<dbReference type="AlphaFoldDB" id="A0A4S8PHQ9"/>
<gene>
    <name evidence="2" type="ORF">E9998_07045</name>
</gene>
<protein>
    <submittedName>
        <fullName evidence="2">Uncharacterized protein</fullName>
    </submittedName>
</protein>
<sequence length="296" mass="31435">MVEVDEDENTEFADPPRKWKRVGTLTAGWIILLALGAWVAPGFAATGSPEDEDPWEADATDAKGAAWSYLVAGSSGDLKDADNVLCADASPEVKPSDLNSISEDYAKELGGAPRIDASTGDPISVAAGVSITGTVSYNYRNERRFEEFMVTVQEFDSGKFCVSDAVRTASQEPSSDDSSTEVGDPALIANDYMTQIVGNRDVTAATEMQCDSFFGIMAVQLNSVIGEWETENGWRSGYSLGAVENENSETSATIFDVSIKLEGEIAVETFDFIVGVQGDCVSSVEGGEGLVAGPED</sequence>